<dbReference type="PANTHER" id="PTHR45080">
    <property type="entry name" value="CONTACTIN 5"/>
    <property type="match status" value="1"/>
</dbReference>
<organism evidence="5 6">
    <name type="scientific">Leptotrombidium deliense</name>
    <dbReference type="NCBI Taxonomy" id="299467"/>
    <lineage>
        <taxon>Eukaryota</taxon>
        <taxon>Metazoa</taxon>
        <taxon>Ecdysozoa</taxon>
        <taxon>Arthropoda</taxon>
        <taxon>Chelicerata</taxon>
        <taxon>Arachnida</taxon>
        <taxon>Acari</taxon>
        <taxon>Acariformes</taxon>
        <taxon>Trombidiformes</taxon>
        <taxon>Prostigmata</taxon>
        <taxon>Anystina</taxon>
        <taxon>Parasitengona</taxon>
        <taxon>Trombiculoidea</taxon>
        <taxon>Trombiculidae</taxon>
        <taxon>Leptotrombidium</taxon>
    </lineage>
</organism>
<keyword evidence="2" id="KW-1015">Disulfide bond</keyword>
<sequence length="84" mass="9602">MRCTFRGNPSPSIVWFKNEAPIEEMHGKVDIRILSRSDGRVSSRLRIHQLDTHDTGYYKCEARNGQQTMETIGILKVLAGIENK</sequence>
<accession>A0A443SII9</accession>
<name>A0A443SII9_9ACAR</name>
<dbReference type="PANTHER" id="PTHR45080:SF8">
    <property type="entry name" value="IG-LIKE DOMAIN-CONTAINING PROTEIN"/>
    <property type="match status" value="1"/>
</dbReference>
<protein>
    <submittedName>
        <fullName evidence="5">Tyrosine-protein kinase transmembrane receptor ROR1-like protein</fullName>
    </submittedName>
</protein>
<keyword evidence="6" id="KW-1185">Reference proteome</keyword>
<dbReference type="GO" id="GO:0016301">
    <property type="term" value="F:kinase activity"/>
    <property type="evidence" value="ECO:0007669"/>
    <property type="project" value="UniProtKB-KW"/>
</dbReference>
<evidence type="ECO:0000313" key="6">
    <source>
        <dbReference type="Proteomes" id="UP000288716"/>
    </source>
</evidence>
<dbReference type="InterPro" id="IPR013098">
    <property type="entry name" value="Ig_I-set"/>
</dbReference>
<dbReference type="InterPro" id="IPR050958">
    <property type="entry name" value="Cell_Adh-Cytoskel_Orgn"/>
</dbReference>
<feature type="domain" description="Ig-like" evidence="4">
    <location>
        <begin position="1"/>
        <end position="73"/>
    </location>
</feature>
<keyword evidence="5" id="KW-0418">Kinase</keyword>
<gene>
    <name evidence="5" type="ORF">B4U80_01166</name>
</gene>
<dbReference type="STRING" id="299467.A0A443SII9"/>
<dbReference type="EMBL" id="NCKV01002117">
    <property type="protein sequence ID" value="RWS27302.1"/>
    <property type="molecule type" value="Genomic_DNA"/>
</dbReference>
<dbReference type="FunFam" id="2.60.40.10:FF:000032">
    <property type="entry name" value="palladin isoform X1"/>
    <property type="match status" value="1"/>
</dbReference>
<keyword evidence="1" id="KW-0732">Signal</keyword>
<evidence type="ECO:0000256" key="3">
    <source>
        <dbReference type="ARBA" id="ARBA00023319"/>
    </source>
</evidence>
<evidence type="ECO:0000256" key="1">
    <source>
        <dbReference type="ARBA" id="ARBA00022729"/>
    </source>
</evidence>
<dbReference type="GO" id="GO:0007156">
    <property type="term" value="P:homophilic cell adhesion via plasma membrane adhesion molecules"/>
    <property type="evidence" value="ECO:0007669"/>
    <property type="project" value="TreeGrafter"/>
</dbReference>
<dbReference type="InterPro" id="IPR007110">
    <property type="entry name" value="Ig-like_dom"/>
</dbReference>
<dbReference type="InterPro" id="IPR013783">
    <property type="entry name" value="Ig-like_fold"/>
</dbReference>
<dbReference type="Gene3D" id="2.60.40.10">
    <property type="entry name" value="Immunoglobulins"/>
    <property type="match status" value="1"/>
</dbReference>
<dbReference type="SMART" id="SM00408">
    <property type="entry name" value="IGc2"/>
    <property type="match status" value="1"/>
</dbReference>
<dbReference type="PROSITE" id="PS50835">
    <property type="entry name" value="IG_LIKE"/>
    <property type="match status" value="1"/>
</dbReference>
<keyword evidence="5" id="KW-0808">Transferase</keyword>
<dbReference type="VEuPathDB" id="VectorBase:LDEU004738"/>
<keyword evidence="5" id="KW-0812">Transmembrane</keyword>
<dbReference type="CDD" id="cd00096">
    <property type="entry name" value="Ig"/>
    <property type="match status" value="1"/>
</dbReference>
<comment type="caution">
    <text evidence="5">The sequence shown here is derived from an EMBL/GenBank/DDBJ whole genome shotgun (WGS) entry which is preliminary data.</text>
</comment>
<dbReference type="SUPFAM" id="SSF48726">
    <property type="entry name" value="Immunoglobulin"/>
    <property type="match status" value="1"/>
</dbReference>
<proteinExistence type="predicted"/>
<evidence type="ECO:0000259" key="4">
    <source>
        <dbReference type="PROSITE" id="PS50835"/>
    </source>
</evidence>
<dbReference type="Proteomes" id="UP000288716">
    <property type="component" value="Unassembled WGS sequence"/>
</dbReference>
<dbReference type="GO" id="GO:0005886">
    <property type="term" value="C:plasma membrane"/>
    <property type="evidence" value="ECO:0007669"/>
    <property type="project" value="TreeGrafter"/>
</dbReference>
<dbReference type="AlphaFoldDB" id="A0A443SII9"/>
<reference evidence="5 6" key="1">
    <citation type="journal article" date="2018" name="Gigascience">
        <title>Genomes of trombidid mites reveal novel predicted allergens and laterally-transferred genes associated with secondary metabolism.</title>
        <authorList>
            <person name="Dong X."/>
            <person name="Chaisiri K."/>
            <person name="Xia D."/>
            <person name="Armstrong S.D."/>
            <person name="Fang Y."/>
            <person name="Donnelly M.J."/>
            <person name="Kadowaki T."/>
            <person name="McGarry J.W."/>
            <person name="Darby A.C."/>
            <person name="Makepeace B.L."/>
        </authorList>
    </citation>
    <scope>NUCLEOTIDE SEQUENCE [LARGE SCALE GENOMIC DNA]</scope>
    <source>
        <strain evidence="5">UoL-UT</strain>
    </source>
</reference>
<dbReference type="Pfam" id="PF07679">
    <property type="entry name" value="I-set"/>
    <property type="match status" value="1"/>
</dbReference>
<dbReference type="InterPro" id="IPR036179">
    <property type="entry name" value="Ig-like_dom_sf"/>
</dbReference>
<keyword evidence="3" id="KW-0393">Immunoglobulin domain</keyword>
<dbReference type="OrthoDB" id="6133584at2759"/>
<keyword evidence="5" id="KW-0675">Receptor</keyword>
<dbReference type="InterPro" id="IPR003598">
    <property type="entry name" value="Ig_sub2"/>
</dbReference>
<evidence type="ECO:0000256" key="2">
    <source>
        <dbReference type="ARBA" id="ARBA00023157"/>
    </source>
</evidence>
<keyword evidence="5" id="KW-0472">Membrane</keyword>
<evidence type="ECO:0000313" key="5">
    <source>
        <dbReference type="EMBL" id="RWS27302.1"/>
    </source>
</evidence>